<dbReference type="GeneID" id="68902533"/>
<proteinExistence type="predicted"/>
<dbReference type="Proteomes" id="UP000191686">
    <property type="component" value="Unassembled WGS sequence"/>
</dbReference>
<comment type="caution">
    <text evidence="1">The sequence shown here is derived from an EMBL/GenBank/DDBJ whole genome shotgun (WGS) entry which is preliminary data.</text>
</comment>
<name>A0ABD4UEV4_9BURK</name>
<reference evidence="1 2" key="1">
    <citation type="journal article" date="2017" name="Front. Microbiol.">
        <title>Genomics reveals a unique clone of Burkholderia cenocepacia harbouring an actively excising novel genomic island.</title>
        <authorList>
            <person name="Patil P."/>
            <person name="Mali S."/>
            <person name="Midha S."/>
            <person name="Gautam V."/>
            <person name="Dash L."/>
            <person name="Kumar S."/>
            <person name="Shastri J."/>
            <person name="Singhal L."/>
            <person name="Patil P.B."/>
        </authorList>
    </citation>
    <scope>NUCLEOTIDE SEQUENCE [LARGE SCALE GENOMIC DNA]</scope>
    <source>
        <strain evidence="1 2">BC-19</strain>
    </source>
</reference>
<organism evidence="1 2">
    <name type="scientific">Burkholderia cenocepacia</name>
    <dbReference type="NCBI Taxonomy" id="95486"/>
    <lineage>
        <taxon>Bacteria</taxon>
        <taxon>Pseudomonadati</taxon>
        <taxon>Pseudomonadota</taxon>
        <taxon>Betaproteobacteria</taxon>
        <taxon>Burkholderiales</taxon>
        <taxon>Burkholderiaceae</taxon>
        <taxon>Burkholderia</taxon>
        <taxon>Burkholderia cepacia complex</taxon>
    </lineage>
</organism>
<gene>
    <name evidence="1" type="ORF">UE95_016200</name>
</gene>
<evidence type="ECO:0008006" key="3">
    <source>
        <dbReference type="Google" id="ProtNLM"/>
    </source>
</evidence>
<accession>A0ABD4UEV4</accession>
<reference evidence="1 2" key="2">
    <citation type="journal article" date="2017" name="Front. Microbiol.">
        <title>Genomics Reveals a Unique Clone of Burkholderia cenocepacia Harboring an Actively Excising Novel Genomic Island.</title>
        <authorList>
            <person name="Patil P.P."/>
            <person name="Mali S."/>
            <person name="Midha S."/>
            <person name="Gautam V."/>
            <person name="Dash L."/>
            <person name="Kumar S."/>
            <person name="Shastri J."/>
            <person name="Singhal L."/>
            <person name="Patil P.B."/>
        </authorList>
    </citation>
    <scope>NUCLEOTIDE SEQUENCE [LARGE SCALE GENOMIC DNA]</scope>
    <source>
        <strain evidence="1 2">BC-19</strain>
    </source>
</reference>
<evidence type="ECO:0000313" key="1">
    <source>
        <dbReference type="EMBL" id="MCW3712833.1"/>
    </source>
</evidence>
<dbReference type="RefSeq" id="WP_226245005.1">
    <property type="nucleotide sequence ID" value="NZ_CADETK010000009.1"/>
</dbReference>
<sequence>MGSTGAARIGGWLVVVTCCMGECGFSGSSAKITPEHGMTNRYNARPRNCADLCAFVASRKTCRQFVGHGKCAAWRMDETNVDSALADRGRFEFVMS</sequence>
<evidence type="ECO:0000313" key="2">
    <source>
        <dbReference type="Proteomes" id="UP000191686"/>
    </source>
</evidence>
<dbReference type="AlphaFoldDB" id="A0ABD4UEV4"/>
<dbReference type="EMBL" id="JYMX02000011">
    <property type="protein sequence ID" value="MCW3712833.1"/>
    <property type="molecule type" value="Genomic_DNA"/>
</dbReference>
<protein>
    <recommendedName>
        <fullName evidence="3">Apple domain-containing protein</fullName>
    </recommendedName>
</protein>